<evidence type="ECO:0000313" key="2">
    <source>
        <dbReference type="Proteomes" id="UP000187941"/>
    </source>
</evidence>
<dbReference type="EMBL" id="CP014263">
    <property type="protein sequence ID" value="AQG79781.1"/>
    <property type="molecule type" value="Genomic_DNA"/>
</dbReference>
<organism evidence="1 2">
    <name type="scientific">Spirosoma montaniterrae</name>
    <dbReference type="NCBI Taxonomy" id="1178516"/>
    <lineage>
        <taxon>Bacteria</taxon>
        <taxon>Pseudomonadati</taxon>
        <taxon>Bacteroidota</taxon>
        <taxon>Cytophagia</taxon>
        <taxon>Cytophagales</taxon>
        <taxon>Cytophagaceae</taxon>
        <taxon>Spirosoma</taxon>
    </lineage>
</organism>
<keyword evidence="2" id="KW-1185">Reference proteome</keyword>
<dbReference type="KEGG" id="smon:AWR27_10865"/>
<gene>
    <name evidence="1" type="ORF">AWR27_10865</name>
</gene>
<proteinExistence type="predicted"/>
<dbReference type="AlphaFoldDB" id="A0A1P9WWN6"/>
<accession>A0A1P9WWN6</accession>
<reference evidence="1 2" key="1">
    <citation type="submission" date="2016-01" db="EMBL/GenBank/DDBJ databases">
        <authorList>
            <person name="Oliw E.H."/>
        </authorList>
    </citation>
    <scope>NUCLEOTIDE SEQUENCE [LARGE SCALE GENOMIC DNA]</scope>
    <source>
        <strain evidence="1 2">DY10</strain>
    </source>
</reference>
<dbReference type="RefSeq" id="WP_077131215.1">
    <property type="nucleotide sequence ID" value="NZ_CP014263.1"/>
</dbReference>
<dbReference type="OrthoDB" id="788362at2"/>
<name>A0A1P9WWN6_9BACT</name>
<sequence>MKKILFYIFLNCLITLFFSFVHFAKGQPAQGFQLIKLNRSISYSKLDTLTKQALLVWDNYLLNKSNDNFIKFNWSKEEQDFIGAQCSLRFKYIDYSASRNLYNYYKPVVLSITKYGSQFKIKTAFYRIENNSDVPYITDIVNNWVVVEDGRLVLQSDFLNNLKRMVCQKTDHLEIYSLNSIDKYILKGLDSINLAVSTFYNMSPLNVKYCATNSIDDYQRLRGYDYELTMFMSTSDGKPQQGALSEMANNLIFNGSLNTTENFAHELCHIYTYRSFGNNTEYLPYHNFLNEGLSTYLGGTTGKSLNYLLGQLYKETKSNTYKFDFTNLLDNSVGVGKEDANLVYIIGGLVCKLVYEKYGFLGINRLFKVSNSDELLYKAIEDILGVKRENLNRFIHDELKKHAQ</sequence>
<evidence type="ECO:0000313" key="1">
    <source>
        <dbReference type="EMBL" id="AQG79781.1"/>
    </source>
</evidence>
<protein>
    <submittedName>
        <fullName evidence="1">Uncharacterized protein</fullName>
    </submittedName>
</protein>
<dbReference type="Proteomes" id="UP000187941">
    <property type="component" value="Chromosome"/>
</dbReference>
<dbReference type="STRING" id="1178516.AWR27_10865"/>